<sequence length="129" mass="14193">MLRILTVGDIKADCMAHPRATASSRFRVVDTSLPNTSEIIFLRPGILEDPPTASTKSILSKLTLHPSNADKRTPLNSVYNRSQSASNSSLQILEAKSTSFIMHSTFVGMVIVVPLNFFLTFSDSFNSFK</sequence>
<dbReference type="Proteomes" id="UP000031668">
    <property type="component" value="Unassembled WGS sequence"/>
</dbReference>
<organism evidence="2 3">
    <name type="scientific">Thelohanellus kitauei</name>
    <name type="common">Myxosporean</name>
    <dbReference type="NCBI Taxonomy" id="669202"/>
    <lineage>
        <taxon>Eukaryota</taxon>
        <taxon>Metazoa</taxon>
        <taxon>Cnidaria</taxon>
        <taxon>Myxozoa</taxon>
        <taxon>Myxosporea</taxon>
        <taxon>Bivalvulida</taxon>
        <taxon>Platysporina</taxon>
        <taxon>Myxobolidae</taxon>
        <taxon>Thelohanellus</taxon>
    </lineage>
</organism>
<keyword evidence="3" id="KW-1185">Reference proteome</keyword>
<name>A0A0C2MQ52_THEKT</name>
<feature type="transmembrane region" description="Helical" evidence="1">
    <location>
        <begin position="100"/>
        <end position="119"/>
    </location>
</feature>
<dbReference type="AlphaFoldDB" id="A0A0C2MQ52"/>
<keyword evidence="1" id="KW-1133">Transmembrane helix</keyword>
<proteinExistence type="predicted"/>
<evidence type="ECO:0000313" key="3">
    <source>
        <dbReference type="Proteomes" id="UP000031668"/>
    </source>
</evidence>
<comment type="caution">
    <text evidence="2">The sequence shown here is derived from an EMBL/GenBank/DDBJ whole genome shotgun (WGS) entry which is preliminary data.</text>
</comment>
<protein>
    <submittedName>
        <fullName evidence="2">Uncharacterized protein</fullName>
    </submittedName>
</protein>
<evidence type="ECO:0000256" key="1">
    <source>
        <dbReference type="SAM" id="Phobius"/>
    </source>
</evidence>
<keyword evidence="1" id="KW-0472">Membrane</keyword>
<evidence type="ECO:0000313" key="2">
    <source>
        <dbReference type="EMBL" id="KII69391.1"/>
    </source>
</evidence>
<gene>
    <name evidence="2" type="ORF">RF11_11034</name>
</gene>
<keyword evidence="1" id="KW-0812">Transmembrane</keyword>
<accession>A0A0C2MQ52</accession>
<reference evidence="2 3" key="1">
    <citation type="journal article" date="2014" name="Genome Biol. Evol.">
        <title>The genome of the myxosporean Thelohanellus kitauei shows adaptations to nutrient acquisition within its fish host.</title>
        <authorList>
            <person name="Yang Y."/>
            <person name="Xiong J."/>
            <person name="Zhou Z."/>
            <person name="Huo F."/>
            <person name="Miao W."/>
            <person name="Ran C."/>
            <person name="Liu Y."/>
            <person name="Zhang J."/>
            <person name="Feng J."/>
            <person name="Wang M."/>
            <person name="Wang M."/>
            <person name="Wang L."/>
            <person name="Yao B."/>
        </authorList>
    </citation>
    <scope>NUCLEOTIDE SEQUENCE [LARGE SCALE GENOMIC DNA]</scope>
    <source>
        <strain evidence="2">Wuqing</strain>
    </source>
</reference>
<dbReference type="EMBL" id="JWZT01002428">
    <property type="protein sequence ID" value="KII69391.1"/>
    <property type="molecule type" value="Genomic_DNA"/>
</dbReference>